<organism evidence="3 4">
    <name type="scientific">Galleria mellonella</name>
    <name type="common">Greater wax moth</name>
    <dbReference type="NCBI Taxonomy" id="7137"/>
    <lineage>
        <taxon>Eukaryota</taxon>
        <taxon>Metazoa</taxon>
        <taxon>Ecdysozoa</taxon>
        <taxon>Arthropoda</taxon>
        <taxon>Hexapoda</taxon>
        <taxon>Insecta</taxon>
        <taxon>Pterygota</taxon>
        <taxon>Neoptera</taxon>
        <taxon>Endopterygota</taxon>
        <taxon>Lepidoptera</taxon>
        <taxon>Glossata</taxon>
        <taxon>Ditrysia</taxon>
        <taxon>Pyraloidea</taxon>
        <taxon>Pyralidae</taxon>
        <taxon>Galleriinae</taxon>
        <taxon>Galleria</taxon>
    </lineage>
</organism>
<gene>
    <name evidence="4 5" type="primary">LOC113521957</name>
</gene>
<dbReference type="KEGG" id="gmw:113521957"/>
<proteinExistence type="inferred from homology"/>
<dbReference type="Proteomes" id="UP001652740">
    <property type="component" value="Unplaced"/>
</dbReference>
<reference evidence="4 5" key="1">
    <citation type="submission" date="2025-04" db="UniProtKB">
        <authorList>
            <consortium name="RefSeq"/>
        </authorList>
    </citation>
    <scope>IDENTIFICATION</scope>
    <source>
        <tissue evidence="4 5">Whole adult</tissue>
    </source>
</reference>
<evidence type="ECO:0000313" key="3">
    <source>
        <dbReference type="Proteomes" id="UP001652740"/>
    </source>
</evidence>
<dbReference type="EC" id="2.3.1.-" evidence="1"/>
<dbReference type="RefSeq" id="XP_026763445.1">
    <property type="nucleotide sequence ID" value="XM_026907644.2"/>
</dbReference>
<name>A0A6J1X8B1_GALME</name>
<keyword evidence="3" id="KW-1185">Reference proteome</keyword>
<evidence type="ECO:0000313" key="5">
    <source>
        <dbReference type="RefSeq" id="XP_031765814.1"/>
    </source>
</evidence>
<feature type="domain" description="N-acetyltransferase" evidence="2">
    <location>
        <begin position="145"/>
        <end position="278"/>
    </location>
</feature>
<dbReference type="InterPro" id="IPR000182">
    <property type="entry name" value="GNAT_dom"/>
</dbReference>
<dbReference type="InterPro" id="IPR013653">
    <property type="entry name" value="GCN5-like_dom"/>
</dbReference>
<keyword evidence="1" id="KW-0012">Acyltransferase</keyword>
<dbReference type="Pfam" id="PF08445">
    <property type="entry name" value="FR47"/>
    <property type="match status" value="1"/>
</dbReference>
<sequence length="278" mass="32522">MEPLVEIPRDQWPELRDLYRTHWPRVAEAYCFLDSQISCPRITNEFNINIYSPHGNIRNGTVAISVTEKYQIYIFPINDDLSAIENALLNTKLIDWNRRLIIVPSVKWSTLESLKRVCKQLDVNIKYDDDVLDYILDKNTRPYDISCPPNTYVGPLKPEHIDTIDKAWTFKSDTSFAYFKRLMENNLSYVLYSDKHEPIAWINIDECGSLSHLYCIESERNKGYGEFITKVALNDLLNKGRHVLVYTLGKNYKPQKMFVKMGFEPIGQVSWVFLSKHE</sequence>
<comment type="similarity">
    <text evidence="1">Belongs to the glycine N-acyltransferase family.</text>
</comment>
<dbReference type="InterPro" id="IPR016181">
    <property type="entry name" value="Acyl_CoA_acyltransferase"/>
</dbReference>
<dbReference type="OrthoDB" id="7305308at2759"/>
<dbReference type="InterPro" id="IPR010313">
    <property type="entry name" value="Glycine_N-acyltransferase"/>
</dbReference>
<dbReference type="SUPFAM" id="SSF55729">
    <property type="entry name" value="Acyl-CoA N-acyltransferases (Nat)"/>
    <property type="match status" value="1"/>
</dbReference>
<dbReference type="Gene3D" id="3.40.630.30">
    <property type="match status" value="2"/>
</dbReference>
<dbReference type="InterPro" id="IPR041506">
    <property type="entry name" value="DUF5645"/>
</dbReference>
<evidence type="ECO:0000313" key="4">
    <source>
        <dbReference type="RefSeq" id="XP_026763445.1"/>
    </source>
</evidence>
<dbReference type="RefSeq" id="XP_031765814.1">
    <property type="nucleotide sequence ID" value="XM_031909954.1"/>
</dbReference>
<accession>A0A6J1X8B1</accession>
<evidence type="ECO:0000256" key="1">
    <source>
        <dbReference type="RuleBase" id="RU368002"/>
    </source>
</evidence>
<dbReference type="GO" id="GO:0005739">
    <property type="term" value="C:mitochondrion"/>
    <property type="evidence" value="ECO:0007669"/>
    <property type="project" value="InterPro"/>
</dbReference>
<dbReference type="PANTHER" id="PTHR15298">
    <property type="entry name" value="L-COA N-ACYLTRANSFERASE-RELATED"/>
    <property type="match status" value="1"/>
</dbReference>
<dbReference type="PANTHER" id="PTHR15298:SF1">
    <property type="entry name" value="GLYCINE N-ACYLTRANSFERASE-LIKE PROTEIN"/>
    <property type="match status" value="1"/>
</dbReference>
<dbReference type="Pfam" id="PF18713">
    <property type="entry name" value="DUF5645"/>
    <property type="match status" value="1"/>
</dbReference>
<dbReference type="GeneID" id="113521957"/>
<evidence type="ECO:0000259" key="2">
    <source>
        <dbReference type="PROSITE" id="PS51186"/>
    </source>
</evidence>
<dbReference type="AlphaFoldDB" id="A0A6J1X8B1"/>
<dbReference type="GO" id="GO:0047961">
    <property type="term" value="F:glycine N-acyltransferase activity"/>
    <property type="evidence" value="ECO:0007669"/>
    <property type="project" value="InterPro"/>
</dbReference>
<keyword evidence="1" id="KW-0808">Transferase</keyword>
<dbReference type="PROSITE" id="PS51186">
    <property type="entry name" value="GNAT"/>
    <property type="match status" value="1"/>
</dbReference>
<protein>
    <recommendedName>
        <fullName evidence="1">Glycine N-acyltransferase-like protein</fullName>
        <ecNumber evidence="1">2.3.1.-</ecNumber>
    </recommendedName>
</protein>